<keyword evidence="7 9" id="KW-1133">Transmembrane helix</keyword>
<evidence type="ECO:0000313" key="11">
    <source>
        <dbReference type="EMBL" id="SOC25695.1"/>
    </source>
</evidence>
<evidence type="ECO:0000256" key="9">
    <source>
        <dbReference type="RuleBase" id="RU363032"/>
    </source>
</evidence>
<dbReference type="Pfam" id="PF00528">
    <property type="entry name" value="BPD_transp_1"/>
    <property type="match status" value="1"/>
</dbReference>
<dbReference type="InterPro" id="IPR010065">
    <property type="entry name" value="AA_ABC_transptr_permease_3TM"/>
</dbReference>
<organism evidence="11 12">
    <name type="scientific">Ureibacillus xyleni</name>
    <dbReference type="NCBI Taxonomy" id="614648"/>
    <lineage>
        <taxon>Bacteria</taxon>
        <taxon>Bacillati</taxon>
        <taxon>Bacillota</taxon>
        <taxon>Bacilli</taxon>
        <taxon>Bacillales</taxon>
        <taxon>Caryophanaceae</taxon>
        <taxon>Ureibacillus</taxon>
    </lineage>
</organism>
<dbReference type="NCBIfam" id="TIGR01726">
    <property type="entry name" value="HEQRo_perm_3TM"/>
    <property type="match status" value="1"/>
</dbReference>
<evidence type="ECO:0000256" key="7">
    <source>
        <dbReference type="ARBA" id="ARBA00022989"/>
    </source>
</evidence>
<feature type="transmembrane region" description="Helical" evidence="9">
    <location>
        <begin position="83"/>
        <end position="104"/>
    </location>
</feature>
<protein>
    <submittedName>
        <fullName evidence="11">Amino acid ABC transporter membrane protein 1 (PAAT family)</fullName>
    </submittedName>
</protein>
<feature type="transmembrane region" description="Helical" evidence="9">
    <location>
        <begin position="20"/>
        <end position="45"/>
    </location>
</feature>
<evidence type="ECO:0000256" key="3">
    <source>
        <dbReference type="ARBA" id="ARBA00022448"/>
    </source>
</evidence>
<evidence type="ECO:0000256" key="8">
    <source>
        <dbReference type="ARBA" id="ARBA00023136"/>
    </source>
</evidence>
<feature type="domain" description="ABC transmembrane type-1" evidence="10">
    <location>
        <begin position="19"/>
        <end position="209"/>
    </location>
</feature>
<dbReference type="InterPro" id="IPR000515">
    <property type="entry name" value="MetI-like"/>
</dbReference>
<dbReference type="Gene3D" id="1.10.3720.10">
    <property type="entry name" value="MetI-like"/>
    <property type="match status" value="1"/>
</dbReference>
<evidence type="ECO:0000256" key="1">
    <source>
        <dbReference type="ARBA" id="ARBA00004651"/>
    </source>
</evidence>
<dbReference type="GO" id="GO:0006865">
    <property type="term" value="P:amino acid transport"/>
    <property type="evidence" value="ECO:0007669"/>
    <property type="project" value="UniProtKB-KW"/>
</dbReference>
<dbReference type="GO" id="GO:0022857">
    <property type="term" value="F:transmembrane transporter activity"/>
    <property type="evidence" value="ECO:0007669"/>
    <property type="project" value="InterPro"/>
</dbReference>
<comment type="subcellular location">
    <subcellularLocation>
        <location evidence="1 9">Cell membrane</location>
        <topology evidence="1 9">Multi-pass membrane protein</topology>
    </subcellularLocation>
</comment>
<evidence type="ECO:0000256" key="2">
    <source>
        <dbReference type="ARBA" id="ARBA00010072"/>
    </source>
</evidence>
<dbReference type="GO" id="GO:0043190">
    <property type="term" value="C:ATP-binding cassette (ABC) transporter complex"/>
    <property type="evidence" value="ECO:0007669"/>
    <property type="project" value="InterPro"/>
</dbReference>
<dbReference type="Proteomes" id="UP000219636">
    <property type="component" value="Unassembled WGS sequence"/>
</dbReference>
<evidence type="ECO:0000256" key="6">
    <source>
        <dbReference type="ARBA" id="ARBA00022970"/>
    </source>
</evidence>
<keyword evidence="6" id="KW-0029">Amino-acid transport</keyword>
<proteinExistence type="inferred from homology"/>
<dbReference type="SUPFAM" id="SSF161098">
    <property type="entry name" value="MetI-like"/>
    <property type="match status" value="1"/>
</dbReference>
<keyword evidence="4" id="KW-1003">Cell membrane</keyword>
<dbReference type="EMBL" id="OBMQ01000019">
    <property type="protein sequence ID" value="SOC25695.1"/>
    <property type="molecule type" value="Genomic_DNA"/>
</dbReference>
<dbReference type="PANTHER" id="PTHR30614:SF37">
    <property type="entry name" value="AMINO-ACID ABC TRANSPORTER PERMEASE PROTEIN YHDX-RELATED"/>
    <property type="match status" value="1"/>
</dbReference>
<dbReference type="CDD" id="cd06261">
    <property type="entry name" value="TM_PBP2"/>
    <property type="match status" value="1"/>
</dbReference>
<dbReference type="RefSeq" id="WP_097075227.1">
    <property type="nucleotide sequence ID" value="NZ_OBMQ01000019.1"/>
</dbReference>
<dbReference type="OrthoDB" id="9805999at2"/>
<keyword evidence="12" id="KW-1185">Reference proteome</keyword>
<accession>A0A285TR54</accession>
<evidence type="ECO:0000259" key="10">
    <source>
        <dbReference type="PROSITE" id="PS50928"/>
    </source>
</evidence>
<reference evidence="12" key="1">
    <citation type="submission" date="2017-08" db="EMBL/GenBank/DDBJ databases">
        <authorList>
            <person name="Varghese N."/>
            <person name="Submissions S."/>
        </authorList>
    </citation>
    <scope>NUCLEOTIDE SEQUENCE [LARGE SCALE GENOMIC DNA]</scope>
    <source>
        <strain evidence="12">JC22</strain>
    </source>
</reference>
<dbReference type="PROSITE" id="PS50928">
    <property type="entry name" value="ABC_TM1"/>
    <property type="match status" value="1"/>
</dbReference>
<dbReference type="InterPro" id="IPR035906">
    <property type="entry name" value="MetI-like_sf"/>
</dbReference>
<dbReference type="PANTHER" id="PTHR30614">
    <property type="entry name" value="MEMBRANE COMPONENT OF AMINO ACID ABC TRANSPORTER"/>
    <property type="match status" value="1"/>
</dbReference>
<keyword evidence="3 9" id="KW-0813">Transport</keyword>
<evidence type="ECO:0000256" key="4">
    <source>
        <dbReference type="ARBA" id="ARBA00022475"/>
    </source>
</evidence>
<evidence type="ECO:0000313" key="12">
    <source>
        <dbReference type="Proteomes" id="UP000219636"/>
    </source>
</evidence>
<evidence type="ECO:0000256" key="5">
    <source>
        <dbReference type="ARBA" id="ARBA00022692"/>
    </source>
</evidence>
<name>A0A285TR54_9BACL</name>
<feature type="transmembrane region" description="Helical" evidence="9">
    <location>
        <begin position="188"/>
        <end position="210"/>
    </location>
</feature>
<keyword evidence="8 9" id="KW-0472">Membrane</keyword>
<gene>
    <name evidence="11" type="ORF">SAMN05880501_11932</name>
</gene>
<dbReference type="AlphaFoldDB" id="A0A285TR54"/>
<keyword evidence="5 9" id="KW-0812">Transmembrane</keyword>
<sequence length="221" mass="24679">MTFDWQYIVDALPHYKTALWLTVKLATIGIILAIIVGMVCSIIQYFKVKVLSQIVQVYLEVARNTPLLIQLFFLYYGLPKIGITLSGELCGIIGLTFLGGSYMAEAFRAGMEAVTKSQIETGKAIGLSNLQLMRYVIIPQAFSYSVPGFGANCIFLLKETSVFSGIAILELTNTTKNLMGIFYKTNEALLMLVIGYLIILLPLTLFLTWLERRVRHAEFGN</sequence>
<dbReference type="InterPro" id="IPR043429">
    <property type="entry name" value="ArtM/GltK/GlnP/TcyL/YhdX-like"/>
</dbReference>
<comment type="similarity">
    <text evidence="2">Belongs to the binding-protein-dependent transport system permease family. HisMQ subfamily.</text>
</comment>